<protein>
    <submittedName>
        <fullName evidence="1">Uncharacterized protein isoform X1</fullName>
    </submittedName>
</protein>
<dbReference type="RefSeq" id="XP_016481551.1">
    <property type="nucleotide sequence ID" value="XM_016626065.1"/>
</dbReference>
<accession>A0A1S4AY01</accession>
<reference evidence="1" key="1">
    <citation type="submission" date="2025-08" db="UniProtKB">
        <authorList>
            <consortium name="RefSeq"/>
        </authorList>
    </citation>
    <scope>IDENTIFICATION</scope>
</reference>
<sequence>MRYRKDKCDLIIGGLVLIVGSWVMGVKGSIHEYKNEAFIPRFNSFFFHGGSEGLYASKVQDSPLPLPLSDDTNNKPLNGKSFISCRCRCDPESKLARKITRKKIEILLDLKGGLQQLLKIRRWFVNAILQSE</sequence>
<name>A0A1S4AY01_TOBAC</name>
<organism evidence="1">
    <name type="scientific">Nicotiana tabacum</name>
    <name type="common">Common tobacco</name>
    <dbReference type="NCBI Taxonomy" id="4097"/>
    <lineage>
        <taxon>Eukaryota</taxon>
        <taxon>Viridiplantae</taxon>
        <taxon>Streptophyta</taxon>
        <taxon>Embryophyta</taxon>
        <taxon>Tracheophyta</taxon>
        <taxon>Spermatophyta</taxon>
        <taxon>Magnoliopsida</taxon>
        <taxon>eudicotyledons</taxon>
        <taxon>Gunneridae</taxon>
        <taxon>Pentapetalae</taxon>
        <taxon>asterids</taxon>
        <taxon>lamiids</taxon>
        <taxon>Solanales</taxon>
        <taxon>Solanaceae</taxon>
        <taxon>Nicotianoideae</taxon>
        <taxon>Nicotianeae</taxon>
        <taxon>Nicotiana</taxon>
    </lineage>
</organism>
<dbReference type="STRING" id="4097.A0A1S4AY01"/>
<dbReference type="KEGG" id="nta:107802551"/>
<proteinExistence type="predicted"/>
<dbReference type="PaxDb" id="4097-A0A1S4AY01"/>
<evidence type="ECO:0000313" key="1">
    <source>
        <dbReference type="RefSeq" id="XP_016481551.1"/>
    </source>
</evidence>
<dbReference type="AlphaFoldDB" id="A0A1S4AY01"/>
<gene>
    <name evidence="1" type="primary">LOC107802551</name>
</gene>